<dbReference type="PANTHER" id="PTHR12935:SF0">
    <property type="entry name" value="GAMMA-GLUTAMYLCYCLOTRANSFERASE"/>
    <property type="match status" value="1"/>
</dbReference>
<dbReference type="EMBL" id="WNKV01000006">
    <property type="protein sequence ID" value="MTW16535.1"/>
    <property type="molecule type" value="Genomic_DNA"/>
</dbReference>
<organism evidence="5 6">
    <name type="scientific">Rhodoplanes serenus</name>
    <dbReference type="NCBI Taxonomy" id="200615"/>
    <lineage>
        <taxon>Bacteria</taxon>
        <taxon>Pseudomonadati</taxon>
        <taxon>Pseudomonadota</taxon>
        <taxon>Alphaproteobacteria</taxon>
        <taxon>Hyphomicrobiales</taxon>
        <taxon>Nitrobacteraceae</taxon>
        <taxon>Rhodoplanes</taxon>
    </lineage>
</organism>
<dbReference type="Gene3D" id="3.10.490.10">
    <property type="entry name" value="Gamma-glutamyl cyclotransferase-like"/>
    <property type="match status" value="1"/>
</dbReference>
<protein>
    <submittedName>
        <fullName evidence="5">Gamma-glutamylcyclotransferase</fullName>
    </submittedName>
</protein>
<dbReference type="PANTHER" id="PTHR12935">
    <property type="entry name" value="GAMMA-GLUTAMYLCYCLOTRANSFERASE"/>
    <property type="match status" value="1"/>
</dbReference>
<reference evidence="5 6" key="1">
    <citation type="submission" date="2019-11" db="EMBL/GenBank/DDBJ databases">
        <title>Whole-genome sequence of Rhodoplanes serenus DSM 18633, type strain.</title>
        <authorList>
            <person name="Kyndt J.A."/>
            <person name="Meyer T.E."/>
        </authorList>
    </citation>
    <scope>NUCLEOTIDE SEQUENCE [LARGE SCALE GENOMIC DNA]</scope>
    <source>
        <strain evidence="5 6">DSM 18633</strain>
    </source>
</reference>
<dbReference type="Proteomes" id="UP000438991">
    <property type="component" value="Unassembled WGS sequence"/>
</dbReference>
<dbReference type="InterPro" id="IPR009288">
    <property type="entry name" value="AIG2-like_dom"/>
</dbReference>
<feature type="domain" description="Gamma-glutamylcyclotransferase AIG2-like" evidence="4">
    <location>
        <begin position="21"/>
        <end position="123"/>
    </location>
</feature>
<name>A0A9X5AST8_9BRAD</name>
<dbReference type="SUPFAM" id="SSF110857">
    <property type="entry name" value="Gamma-glutamyl cyclotransferase-like"/>
    <property type="match status" value="1"/>
</dbReference>
<sequence>MRDLPAGGPERSREPAGMTLYFAYGSNMSRPLMRRRCPSAREIGPAVLDGFRAIVNDDGYITIVPAAGARLPGVLWRLTPRDRAALNAYERLDVGLYRAAPVTVRAGRVRVRALAYVARSRRRGRPRPGYLALVVAAAREVGLPEPHVRALARLSPGGFAGARRRELGELA</sequence>
<dbReference type="InterPro" id="IPR017939">
    <property type="entry name" value="G-Glutamylcylcotransferase"/>
</dbReference>
<evidence type="ECO:0000313" key="6">
    <source>
        <dbReference type="Proteomes" id="UP000438991"/>
    </source>
</evidence>
<dbReference type="InterPro" id="IPR013024">
    <property type="entry name" value="GGCT-like"/>
</dbReference>
<dbReference type="CDD" id="cd06661">
    <property type="entry name" value="GGCT_like"/>
    <property type="match status" value="1"/>
</dbReference>
<evidence type="ECO:0000256" key="3">
    <source>
        <dbReference type="PIRSR" id="PIRSR617939-2"/>
    </source>
</evidence>
<evidence type="ECO:0000256" key="1">
    <source>
        <dbReference type="ARBA" id="ARBA00023239"/>
    </source>
</evidence>
<keyword evidence="1" id="KW-0456">Lyase</keyword>
<dbReference type="AlphaFoldDB" id="A0A9X5AST8"/>
<feature type="active site" description="Proton acceptor" evidence="2">
    <location>
        <position position="90"/>
    </location>
</feature>
<gene>
    <name evidence="5" type="ORF">GJ689_09965</name>
</gene>
<dbReference type="Pfam" id="PF06094">
    <property type="entry name" value="GGACT"/>
    <property type="match status" value="1"/>
</dbReference>
<accession>A0A9X5AST8</accession>
<evidence type="ECO:0000313" key="5">
    <source>
        <dbReference type="EMBL" id="MTW16535.1"/>
    </source>
</evidence>
<feature type="binding site" evidence="3">
    <location>
        <position position="130"/>
    </location>
    <ligand>
        <name>substrate</name>
    </ligand>
</feature>
<feature type="binding site" evidence="3">
    <location>
        <begin position="21"/>
        <end position="26"/>
    </location>
    <ligand>
        <name>substrate</name>
    </ligand>
</feature>
<dbReference type="GO" id="GO:0003839">
    <property type="term" value="F:gamma-glutamylcyclotransferase activity"/>
    <property type="evidence" value="ECO:0007669"/>
    <property type="project" value="InterPro"/>
</dbReference>
<comment type="caution">
    <text evidence="5">The sequence shown here is derived from an EMBL/GenBank/DDBJ whole genome shotgun (WGS) entry which is preliminary data.</text>
</comment>
<evidence type="ECO:0000259" key="4">
    <source>
        <dbReference type="Pfam" id="PF06094"/>
    </source>
</evidence>
<proteinExistence type="predicted"/>
<evidence type="ECO:0000256" key="2">
    <source>
        <dbReference type="PIRSR" id="PIRSR617939-1"/>
    </source>
</evidence>
<dbReference type="InterPro" id="IPR036568">
    <property type="entry name" value="GGCT-like_sf"/>
</dbReference>